<sequence>MFSVQQIQQLTERLYFMLITISILKNQQKKGSTLQDDLLFKARAQSSHR</sequence>
<keyword evidence="2" id="KW-1185">Reference proteome</keyword>
<name>A0AAV2A5P8_9ARAC</name>
<dbReference type="AlphaFoldDB" id="A0AAV2A5P8"/>
<protein>
    <submittedName>
        <fullName evidence="1">Uncharacterized protein</fullName>
    </submittedName>
</protein>
<dbReference type="Proteomes" id="UP001497382">
    <property type="component" value="Unassembled WGS sequence"/>
</dbReference>
<comment type="caution">
    <text evidence="1">The sequence shown here is derived from an EMBL/GenBank/DDBJ whole genome shotgun (WGS) entry which is preliminary data.</text>
</comment>
<gene>
    <name evidence="1" type="ORF">LARSCL_LOCUS10229</name>
</gene>
<dbReference type="EMBL" id="CAXIEN010000120">
    <property type="protein sequence ID" value="CAL1279234.1"/>
    <property type="molecule type" value="Genomic_DNA"/>
</dbReference>
<organism evidence="1 2">
    <name type="scientific">Larinioides sclopetarius</name>
    <dbReference type="NCBI Taxonomy" id="280406"/>
    <lineage>
        <taxon>Eukaryota</taxon>
        <taxon>Metazoa</taxon>
        <taxon>Ecdysozoa</taxon>
        <taxon>Arthropoda</taxon>
        <taxon>Chelicerata</taxon>
        <taxon>Arachnida</taxon>
        <taxon>Araneae</taxon>
        <taxon>Araneomorphae</taxon>
        <taxon>Entelegynae</taxon>
        <taxon>Araneoidea</taxon>
        <taxon>Araneidae</taxon>
        <taxon>Larinioides</taxon>
    </lineage>
</organism>
<evidence type="ECO:0000313" key="2">
    <source>
        <dbReference type="Proteomes" id="UP001497382"/>
    </source>
</evidence>
<evidence type="ECO:0000313" key="1">
    <source>
        <dbReference type="EMBL" id="CAL1279234.1"/>
    </source>
</evidence>
<proteinExistence type="predicted"/>
<reference evidence="1 2" key="1">
    <citation type="submission" date="2024-04" db="EMBL/GenBank/DDBJ databases">
        <authorList>
            <person name="Rising A."/>
            <person name="Reimegard J."/>
            <person name="Sonavane S."/>
            <person name="Akerstrom W."/>
            <person name="Nylinder S."/>
            <person name="Hedman E."/>
            <person name="Kallberg Y."/>
        </authorList>
    </citation>
    <scope>NUCLEOTIDE SEQUENCE [LARGE SCALE GENOMIC DNA]</scope>
</reference>
<accession>A0AAV2A5P8</accession>